<feature type="transmembrane region" description="Helical" evidence="1">
    <location>
        <begin position="83"/>
        <end position="101"/>
    </location>
</feature>
<dbReference type="Pfam" id="PF09946">
    <property type="entry name" value="DUF2178"/>
    <property type="match status" value="1"/>
</dbReference>
<dbReference type="GeneID" id="98000739"/>
<sequence>MKKYNNMKKVFIILFLTAVIFLIFSIVKQNYYIMGFTTSISLCSLICLISYKIKEKNKDKFEAMINEFEDERLIFIENSAKSMTLNLSIYILAIGCFITGLMEYKEISIFLSIPMTVILVLYLGSYLYYKKKY</sequence>
<dbReference type="InterPro" id="IPR019235">
    <property type="entry name" value="DUF2178_TM"/>
</dbReference>
<organism evidence="2 3">
    <name type="scientific">Anaerofustis stercorihominis</name>
    <dbReference type="NCBI Taxonomy" id="214853"/>
    <lineage>
        <taxon>Bacteria</taxon>
        <taxon>Bacillati</taxon>
        <taxon>Bacillota</taxon>
        <taxon>Clostridia</taxon>
        <taxon>Eubacteriales</taxon>
        <taxon>Eubacteriaceae</taxon>
        <taxon>Anaerofustis</taxon>
    </lineage>
</organism>
<accession>A0A3E3E0B7</accession>
<protein>
    <recommendedName>
        <fullName evidence="4">DUF2178 domain-containing protein</fullName>
    </recommendedName>
</protein>
<evidence type="ECO:0008006" key="4">
    <source>
        <dbReference type="Google" id="ProtNLM"/>
    </source>
</evidence>
<feature type="transmembrane region" description="Helical" evidence="1">
    <location>
        <begin position="10"/>
        <end position="27"/>
    </location>
</feature>
<proteinExistence type="predicted"/>
<dbReference type="Proteomes" id="UP000261212">
    <property type="component" value="Unassembled WGS sequence"/>
</dbReference>
<gene>
    <name evidence="2" type="ORF">DW687_01275</name>
</gene>
<evidence type="ECO:0000313" key="2">
    <source>
        <dbReference type="EMBL" id="RGD74980.1"/>
    </source>
</evidence>
<keyword evidence="1" id="KW-1133">Transmembrane helix</keyword>
<dbReference type="RefSeq" id="WP_007050446.1">
    <property type="nucleotide sequence ID" value="NZ_CABKNJ010000001.1"/>
</dbReference>
<keyword evidence="1" id="KW-0812">Transmembrane</keyword>
<feature type="transmembrane region" description="Helical" evidence="1">
    <location>
        <begin position="33"/>
        <end position="51"/>
    </location>
</feature>
<comment type="caution">
    <text evidence="2">The sequence shown here is derived from an EMBL/GenBank/DDBJ whole genome shotgun (WGS) entry which is preliminary data.</text>
</comment>
<reference evidence="2 3" key="1">
    <citation type="submission" date="2018-08" db="EMBL/GenBank/DDBJ databases">
        <title>A genome reference for cultivated species of the human gut microbiota.</title>
        <authorList>
            <person name="Zou Y."/>
            <person name="Xue W."/>
            <person name="Luo G."/>
        </authorList>
    </citation>
    <scope>NUCLEOTIDE SEQUENCE [LARGE SCALE GENOMIC DNA]</scope>
    <source>
        <strain evidence="2 3">AM25-6</strain>
    </source>
</reference>
<dbReference type="AlphaFoldDB" id="A0A3E3E0B7"/>
<feature type="transmembrane region" description="Helical" evidence="1">
    <location>
        <begin position="107"/>
        <end position="129"/>
    </location>
</feature>
<evidence type="ECO:0000256" key="1">
    <source>
        <dbReference type="SAM" id="Phobius"/>
    </source>
</evidence>
<dbReference type="EMBL" id="QUSM01000002">
    <property type="protein sequence ID" value="RGD74980.1"/>
    <property type="molecule type" value="Genomic_DNA"/>
</dbReference>
<keyword evidence="1" id="KW-0472">Membrane</keyword>
<name>A0A3E3E0B7_9FIRM</name>
<evidence type="ECO:0000313" key="3">
    <source>
        <dbReference type="Proteomes" id="UP000261212"/>
    </source>
</evidence>